<reference evidence="3" key="1">
    <citation type="journal article" date="2021" name="Environ. Microbiol.">
        <title>Cryptic niche differentiation of novel sediment ecotypes of Rugeria pomeroyi correlates with nitrate respiration.</title>
        <authorList>
            <person name="Lin X."/>
            <person name="McNichol J."/>
            <person name="Chu X."/>
            <person name="Qian Y."/>
            <person name="Luo H."/>
        </authorList>
    </citation>
    <scope>NUCLEOTIDE SEQUENCE</scope>
    <source>
        <strain evidence="3">SZCCDBB064</strain>
    </source>
</reference>
<evidence type="ECO:0000256" key="2">
    <source>
        <dbReference type="SAM" id="SignalP"/>
    </source>
</evidence>
<dbReference type="Proteomes" id="UP000813672">
    <property type="component" value="Unassembled WGS sequence"/>
</dbReference>
<organism evidence="3 4">
    <name type="scientific">Ruegeria pomeroyi</name>
    <dbReference type="NCBI Taxonomy" id="89184"/>
    <lineage>
        <taxon>Bacteria</taxon>
        <taxon>Pseudomonadati</taxon>
        <taxon>Pseudomonadota</taxon>
        <taxon>Alphaproteobacteria</taxon>
        <taxon>Rhodobacterales</taxon>
        <taxon>Roseobacteraceae</taxon>
        <taxon>Ruegeria</taxon>
    </lineage>
</organism>
<feature type="signal peptide" evidence="2">
    <location>
        <begin position="1"/>
        <end position="18"/>
    </location>
</feature>
<evidence type="ECO:0000313" key="4">
    <source>
        <dbReference type="Proteomes" id="UP000813672"/>
    </source>
</evidence>
<sequence>MKGPFQMLDILLFLIAGAAQSSQGEGKAPTPTESAAVTAPAEAPAAPAFLTPEPKAEAPATPAFLTPAPQLVAEPQVPSGKFTTATEVKPILNATRGNWVALRDYNGQDLLYVTHLWSWRCGLAQMSVSINGAAPEIWPLPPCHAETAAPNAIIDSDGLPFRSFPAGSVSQIDVELIYDDLSADSASFARAQVLMP</sequence>
<dbReference type="AlphaFoldDB" id="A0A9Q3WML4"/>
<dbReference type="EMBL" id="JAGQAF010000007">
    <property type="protein sequence ID" value="MCE8538298.1"/>
    <property type="molecule type" value="Genomic_DNA"/>
</dbReference>
<comment type="caution">
    <text evidence="3">The sequence shown here is derived from an EMBL/GenBank/DDBJ whole genome shotgun (WGS) entry which is preliminary data.</text>
</comment>
<evidence type="ECO:0000313" key="3">
    <source>
        <dbReference type="EMBL" id="MCE8538298.1"/>
    </source>
</evidence>
<accession>A0A9Q3WML4</accession>
<gene>
    <name evidence="3" type="ORF">KBY27_12640</name>
</gene>
<evidence type="ECO:0000256" key="1">
    <source>
        <dbReference type="SAM" id="MobiDB-lite"/>
    </source>
</evidence>
<name>A0A9Q3WML4_9RHOB</name>
<keyword evidence="2" id="KW-0732">Signal</keyword>
<feature type="compositionally biased region" description="Low complexity" evidence="1">
    <location>
        <begin position="28"/>
        <end position="41"/>
    </location>
</feature>
<proteinExistence type="predicted"/>
<feature type="region of interest" description="Disordered" evidence="1">
    <location>
        <begin position="22"/>
        <end position="41"/>
    </location>
</feature>
<protein>
    <submittedName>
        <fullName evidence="3">Uncharacterized protein</fullName>
    </submittedName>
</protein>
<feature type="chain" id="PRO_5040409562" evidence="2">
    <location>
        <begin position="19"/>
        <end position="196"/>
    </location>
</feature>